<evidence type="ECO:0000313" key="4">
    <source>
        <dbReference type="EMBL" id="MDR6208299.1"/>
    </source>
</evidence>
<accession>A0ABD5CT18</accession>
<dbReference type="InterPro" id="IPR012816">
    <property type="entry name" value="NADAR"/>
</dbReference>
<proteinExistence type="predicted"/>
<comment type="caution">
    <text evidence="4">The sequence shown here is derived from an EMBL/GenBank/DDBJ whole genome shotgun (WGS) entry which is preliminary data.</text>
</comment>
<protein>
    <submittedName>
        <fullName evidence="4">RibA/ribD-fused uncharacterized protein</fullName>
    </submittedName>
</protein>
<dbReference type="AlphaFoldDB" id="A0ABD5CT18"/>
<dbReference type="EMBL" id="JAVIZN010000003">
    <property type="protein sequence ID" value="MDR6208299.1"/>
    <property type="molecule type" value="Genomic_DNA"/>
</dbReference>
<dbReference type="InterPro" id="IPR037238">
    <property type="entry name" value="YbiA-like_sf"/>
</dbReference>
<dbReference type="RefSeq" id="WP_310035750.1">
    <property type="nucleotide sequence ID" value="NZ_JAVIZN010000003.1"/>
</dbReference>
<dbReference type="Pfam" id="PF08719">
    <property type="entry name" value="NADAR"/>
    <property type="match status" value="1"/>
</dbReference>
<dbReference type="NCBIfam" id="TIGR02464">
    <property type="entry name" value="ribofla_fusion"/>
    <property type="match status" value="1"/>
</dbReference>
<comment type="catalytic activity">
    <reaction evidence="1">
        <text>5-amino-6-(5-phospho-D-ribosylamino)uracil + H2O = 5,6-diaminouracil + D-ribose 5-phosphate</text>
        <dbReference type="Rhea" id="RHEA:55020"/>
        <dbReference type="ChEBI" id="CHEBI:15377"/>
        <dbReference type="ChEBI" id="CHEBI:46252"/>
        <dbReference type="ChEBI" id="CHEBI:58453"/>
        <dbReference type="ChEBI" id="CHEBI:78346"/>
    </reaction>
</comment>
<feature type="domain" description="NADAR" evidence="3">
    <location>
        <begin position="7"/>
        <end position="133"/>
    </location>
</feature>
<evidence type="ECO:0000256" key="2">
    <source>
        <dbReference type="ARBA" id="ARBA00000751"/>
    </source>
</evidence>
<name>A0ABD5CT18_9BURK</name>
<evidence type="ECO:0000259" key="3">
    <source>
        <dbReference type="Pfam" id="PF08719"/>
    </source>
</evidence>
<evidence type="ECO:0000256" key="1">
    <source>
        <dbReference type="ARBA" id="ARBA00000022"/>
    </source>
</evidence>
<evidence type="ECO:0000313" key="5">
    <source>
        <dbReference type="Proteomes" id="UP001245184"/>
    </source>
</evidence>
<reference evidence="4 5" key="1">
    <citation type="submission" date="2023-08" db="EMBL/GenBank/DDBJ databases">
        <title>Genome sequencing of plant associated microbes to promote plant fitness in Sorghum bicolor and Oryza sativa.</title>
        <authorList>
            <person name="Coleman-Derr D."/>
        </authorList>
    </citation>
    <scope>NUCLEOTIDE SEQUENCE [LARGE SCALE GENOMIC DNA]</scope>
    <source>
        <strain evidence="4 5">SLBN-33</strain>
    </source>
</reference>
<dbReference type="SUPFAM" id="SSF143990">
    <property type="entry name" value="YbiA-like"/>
    <property type="match status" value="1"/>
</dbReference>
<dbReference type="Proteomes" id="UP001245184">
    <property type="component" value="Unassembled WGS sequence"/>
</dbReference>
<organism evidence="4 5">
    <name type="scientific">Paraburkholderia graminis</name>
    <dbReference type="NCBI Taxonomy" id="60548"/>
    <lineage>
        <taxon>Bacteria</taxon>
        <taxon>Pseudomonadati</taxon>
        <taxon>Pseudomonadota</taxon>
        <taxon>Betaproteobacteria</taxon>
        <taxon>Burkholderiales</taxon>
        <taxon>Burkholderiaceae</taxon>
        <taxon>Paraburkholderia</taxon>
    </lineage>
</organism>
<dbReference type="CDD" id="cd15457">
    <property type="entry name" value="NADAR"/>
    <property type="match status" value="1"/>
</dbReference>
<sequence length="144" mass="16345">MGNRALTNIEQYMMWRKAKLFGNDALAADMLAASNPRKLKAMGRAVEANQADVWERERMRGWWTAVISSCRRSRRCAMKLLAIGERMLVEASPDDGIWGIYLAEDDPRALDPEQWLGRNLLGHALMAVRRLLRHGGQPAGIQER</sequence>
<comment type="catalytic activity">
    <reaction evidence="2">
        <text>2,5-diamino-6-hydroxy-4-(5-phosphoribosylamino)-pyrimidine + H2O = 2,5,6-triamino-4-hydroxypyrimidine + D-ribose 5-phosphate</text>
        <dbReference type="Rhea" id="RHEA:23436"/>
        <dbReference type="ChEBI" id="CHEBI:15377"/>
        <dbReference type="ChEBI" id="CHEBI:58614"/>
        <dbReference type="ChEBI" id="CHEBI:78346"/>
        <dbReference type="ChEBI" id="CHEBI:137796"/>
    </reaction>
</comment>
<dbReference type="Gene3D" id="1.10.357.40">
    <property type="entry name" value="YbiA-like"/>
    <property type="match status" value="1"/>
</dbReference>
<gene>
    <name evidence="4" type="ORF">QF025_007100</name>
</gene>